<gene>
    <name evidence="1" type="ORF">IMSHALPRED_008167</name>
</gene>
<accession>A0A8H3FQM2</accession>
<dbReference type="InterPro" id="IPR021858">
    <property type="entry name" value="Fun_TF"/>
</dbReference>
<dbReference type="Pfam" id="PF11951">
    <property type="entry name" value="Fungal_trans_2"/>
    <property type="match status" value="1"/>
</dbReference>
<evidence type="ECO:0000313" key="2">
    <source>
        <dbReference type="Proteomes" id="UP000664534"/>
    </source>
</evidence>
<dbReference type="PANTHER" id="PTHR38791:SF5">
    <property type="entry name" value="TRANSCRIPTION FACTOR DBAG-RELATED"/>
    <property type="match status" value="1"/>
</dbReference>
<comment type="caution">
    <text evidence="1">The sequence shown here is derived from an EMBL/GenBank/DDBJ whole genome shotgun (WGS) entry which is preliminary data.</text>
</comment>
<name>A0A8H3FQM2_9LECA</name>
<dbReference type="PANTHER" id="PTHR38791">
    <property type="entry name" value="ZN(II)2CYS6 TRANSCRIPTION FACTOR (EUROFUNG)-RELATED-RELATED"/>
    <property type="match status" value="1"/>
</dbReference>
<dbReference type="OrthoDB" id="2991872at2759"/>
<organism evidence="1 2">
    <name type="scientific">Imshaugia aleurites</name>
    <dbReference type="NCBI Taxonomy" id="172621"/>
    <lineage>
        <taxon>Eukaryota</taxon>
        <taxon>Fungi</taxon>
        <taxon>Dikarya</taxon>
        <taxon>Ascomycota</taxon>
        <taxon>Pezizomycotina</taxon>
        <taxon>Lecanoromycetes</taxon>
        <taxon>OSLEUM clade</taxon>
        <taxon>Lecanoromycetidae</taxon>
        <taxon>Lecanorales</taxon>
        <taxon>Lecanorineae</taxon>
        <taxon>Parmeliaceae</taxon>
        <taxon>Imshaugia</taxon>
    </lineage>
</organism>
<proteinExistence type="predicted"/>
<dbReference type="Proteomes" id="UP000664534">
    <property type="component" value="Unassembled WGS sequence"/>
</dbReference>
<dbReference type="EMBL" id="CAJPDT010000057">
    <property type="protein sequence ID" value="CAF9930416.1"/>
    <property type="molecule type" value="Genomic_DNA"/>
</dbReference>
<protein>
    <recommendedName>
        <fullName evidence="3">Zn(2)-C6 fungal-type domain-containing protein</fullName>
    </recommendedName>
</protein>
<evidence type="ECO:0000313" key="1">
    <source>
        <dbReference type="EMBL" id="CAF9930416.1"/>
    </source>
</evidence>
<sequence length="495" mass="55673">MSAVADVDQCDEARPACGKCVKVQRVCSGYSDGLDLVLRRQNEAAKAGVDRRARKNKSNFQTPEHLLSFQTSTAPVVPRSLYELEETNALYFFVSTFVLYGRDAQADRGFLEFLPFLFNGLQAESPLSLCLAAASNITFGMWERKRHGAERYAFPSYAKALEATRVALQDPVERLSDETLMAVCLLGFYEAAINAMKSRFSPATHFHGAAALIQQRKNIRQMTELSKRLLIAVRSNIVFRAVQFSSPIDPASGIREEDLDDMPRNPAILLDLMTVEVADLLADFAHTPSKVTDLNDEKDEASNSTDELLERAEAIDATLASWPKTLPLHWYPVRIFKDTIPQEVTAAGVYGDTCEIYPDIMICSTWNDWRVARLKVLRLITKLRPESTIDGGEIDAEIISKIQPLVDGICASIPFCLGSRTDPTPLYEVEVIYPGYKGRVNPKEHQKTAMAYGGWYLFSPFKETMEIGPYISKDQHQWLELQLWRLGRIYGIKHT</sequence>
<dbReference type="InterPro" id="IPR053175">
    <property type="entry name" value="DHMBA_Reg_Transcription_Factor"/>
</dbReference>
<dbReference type="AlphaFoldDB" id="A0A8H3FQM2"/>
<keyword evidence="2" id="KW-1185">Reference proteome</keyword>
<reference evidence="1" key="1">
    <citation type="submission" date="2021-03" db="EMBL/GenBank/DDBJ databases">
        <authorList>
            <person name="Tagirdzhanova G."/>
        </authorList>
    </citation>
    <scope>NUCLEOTIDE SEQUENCE</scope>
</reference>
<evidence type="ECO:0008006" key="3">
    <source>
        <dbReference type="Google" id="ProtNLM"/>
    </source>
</evidence>